<dbReference type="PANTHER" id="PTHR23142">
    <property type="entry name" value="PRE-MRNA-SPLICING FACTOR 38A-RELATED"/>
    <property type="match status" value="1"/>
</dbReference>
<evidence type="ECO:0000313" key="11">
    <source>
        <dbReference type="Proteomes" id="UP000623129"/>
    </source>
</evidence>
<dbReference type="Proteomes" id="UP000623129">
    <property type="component" value="Unassembled WGS sequence"/>
</dbReference>
<feature type="compositionally biased region" description="Basic and acidic residues" evidence="8">
    <location>
        <begin position="337"/>
        <end position="369"/>
    </location>
</feature>
<dbReference type="GO" id="GO:0000398">
    <property type="term" value="P:mRNA splicing, via spliceosome"/>
    <property type="evidence" value="ECO:0007669"/>
    <property type="project" value="UniProtKB-UniRule"/>
</dbReference>
<evidence type="ECO:0000259" key="9">
    <source>
        <dbReference type="Pfam" id="PF12871"/>
    </source>
</evidence>
<proteinExistence type="inferred from homology"/>
<evidence type="ECO:0000256" key="1">
    <source>
        <dbReference type="ARBA" id="ARBA00004123"/>
    </source>
</evidence>
<keyword evidence="5 7" id="KW-0508">mRNA splicing</keyword>
<keyword evidence="4 7" id="KW-0747">Spliceosome</keyword>
<keyword evidence="3 7" id="KW-0507">mRNA processing</keyword>
<comment type="caution">
    <text evidence="10">The sequence shown here is derived from an EMBL/GenBank/DDBJ whole genome shotgun (WGS) entry which is preliminary data.</text>
</comment>
<protein>
    <recommendedName>
        <fullName evidence="7">Pre-mRNA-splicing factor 38</fullName>
    </recommendedName>
</protein>
<dbReference type="OrthoDB" id="3881at2759"/>
<feature type="domain" description="Pre-mRNA-splicing factor 38 C-terminal" evidence="9">
    <location>
        <begin position="177"/>
        <end position="269"/>
    </location>
</feature>
<organism evidence="10 11">
    <name type="scientific">Carex littledalei</name>
    <dbReference type="NCBI Taxonomy" id="544730"/>
    <lineage>
        <taxon>Eukaryota</taxon>
        <taxon>Viridiplantae</taxon>
        <taxon>Streptophyta</taxon>
        <taxon>Embryophyta</taxon>
        <taxon>Tracheophyta</taxon>
        <taxon>Spermatophyta</taxon>
        <taxon>Magnoliopsida</taxon>
        <taxon>Liliopsida</taxon>
        <taxon>Poales</taxon>
        <taxon>Cyperaceae</taxon>
        <taxon>Cyperoideae</taxon>
        <taxon>Cariceae</taxon>
        <taxon>Carex</taxon>
        <taxon>Carex subgen. Euthyceras</taxon>
    </lineage>
</organism>
<feature type="compositionally biased region" description="Basic and acidic residues" evidence="8">
    <location>
        <begin position="311"/>
        <end position="330"/>
    </location>
</feature>
<evidence type="ECO:0000256" key="8">
    <source>
        <dbReference type="SAM" id="MobiDB-lite"/>
    </source>
</evidence>
<dbReference type="Pfam" id="PF03371">
    <property type="entry name" value="PRP38"/>
    <property type="match status" value="1"/>
</dbReference>
<keyword evidence="6 7" id="KW-0539">Nucleus</keyword>
<comment type="function">
    <text evidence="7">Required for pre-mRNA splicing.</text>
</comment>
<gene>
    <name evidence="10" type="ORF">FCM35_KLT00208</name>
</gene>
<dbReference type="InterPro" id="IPR024767">
    <property type="entry name" value="PRP38_C"/>
</dbReference>
<dbReference type="GO" id="GO:0005681">
    <property type="term" value="C:spliceosomal complex"/>
    <property type="evidence" value="ECO:0007669"/>
    <property type="project" value="UniProtKB-KW"/>
</dbReference>
<keyword evidence="11" id="KW-1185">Reference proteome</keyword>
<evidence type="ECO:0000256" key="3">
    <source>
        <dbReference type="ARBA" id="ARBA00022664"/>
    </source>
</evidence>
<sequence>MEIQSSGRPIDTLMEKVLCMNILSSDYFKELFRLKTYHEVIDEIYNHVDHVEPWMTGNCRGPSTAFCLLYKFFTMKLTVKQMHGLLKHLDSPYIRAVGFLYLRYVAEPKTLWGWYEPYIKDDEEFSPGSNGKMTTMGVYVRDLVLGQYYFDTLLPRVPLPMMRQITAHLEKMKLPTKLSGMTGDSTRMGSDDSTARRPPSVKASLSVSFGQRAPHRASTRDSSPVRKAILDRDRDRERSYDRDRDRERSYDDRDRDRGRDRDRERDRDRDRERAPDRAPDRDRRDRDYNRSSRERRDYDRDRYSSRRSRSPRQDLHERHRESLPRGEKETVSSNLQKLKDLYGDASQPKDDSGAGSERFRKDTSTEEVIRLGGSSSWR</sequence>
<evidence type="ECO:0000256" key="4">
    <source>
        <dbReference type="ARBA" id="ARBA00022728"/>
    </source>
</evidence>
<reference evidence="10" key="1">
    <citation type="submission" date="2020-01" db="EMBL/GenBank/DDBJ databases">
        <title>Genome sequence of Kobresia littledalei, the first chromosome-level genome in the family Cyperaceae.</title>
        <authorList>
            <person name="Qu G."/>
        </authorList>
    </citation>
    <scope>NUCLEOTIDE SEQUENCE</scope>
    <source>
        <strain evidence="10">C.B.Clarke</strain>
        <tissue evidence="10">Leaf</tissue>
    </source>
</reference>
<accession>A0A833R319</accession>
<feature type="region of interest" description="Disordered" evidence="8">
    <location>
        <begin position="176"/>
        <end position="378"/>
    </location>
</feature>
<name>A0A833R319_9POAL</name>
<dbReference type="EMBL" id="SWLB01000001">
    <property type="protein sequence ID" value="KAF3341570.1"/>
    <property type="molecule type" value="Genomic_DNA"/>
</dbReference>
<evidence type="ECO:0000256" key="7">
    <source>
        <dbReference type="RuleBase" id="RU367025"/>
    </source>
</evidence>
<comment type="subcellular location">
    <subcellularLocation>
        <location evidence="1 7">Nucleus</location>
    </subcellularLocation>
</comment>
<evidence type="ECO:0000256" key="2">
    <source>
        <dbReference type="ARBA" id="ARBA00006164"/>
    </source>
</evidence>
<evidence type="ECO:0000256" key="5">
    <source>
        <dbReference type="ARBA" id="ARBA00023187"/>
    </source>
</evidence>
<evidence type="ECO:0000313" key="10">
    <source>
        <dbReference type="EMBL" id="KAF3341570.1"/>
    </source>
</evidence>
<evidence type="ECO:0000256" key="6">
    <source>
        <dbReference type="ARBA" id="ARBA00023242"/>
    </source>
</evidence>
<dbReference type="AlphaFoldDB" id="A0A833R319"/>
<comment type="similarity">
    <text evidence="2 7">Belongs to the PRP38 family.</text>
</comment>
<dbReference type="InterPro" id="IPR005037">
    <property type="entry name" value="PRP38"/>
</dbReference>
<feature type="compositionally biased region" description="Basic and acidic residues" evidence="8">
    <location>
        <begin position="228"/>
        <end position="304"/>
    </location>
</feature>
<dbReference type="Pfam" id="PF12871">
    <property type="entry name" value="PRP38_assoc"/>
    <property type="match status" value="1"/>
</dbReference>